<dbReference type="PANTHER" id="PTHR38166">
    <property type="entry name" value="C2H2-TYPE DOMAIN-CONTAINING PROTEIN-RELATED"/>
    <property type="match status" value="1"/>
</dbReference>
<dbReference type="AlphaFoldDB" id="A0A8H7K260"/>
<name>A0A8H7K260_BIOOC</name>
<dbReference type="EMBL" id="JADCTT010000014">
    <property type="protein sequence ID" value="KAF9744695.1"/>
    <property type="molecule type" value="Genomic_DNA"/>
</dbReference>
<organism evidence="1 2">
    <name type="scientific">Bionectria ochroleuca</name>
    <name type="common">Gliocladium roseum</name>
    <dbReference type="NCBI Taxonomy" id="29856"/>
    <lineage>
        <taxon>Eukaryota</taxon>
        <taxon>Fungi</taxon>
        <taxon>Dikarya</taxon>
        <taxon>Ascomycota</taxon>
        <taxon>Pezizomycotina</taxon>
        <taxon>Sordariomycetes</taxon>
        <taxon>Hypocreomycetidae</taxon>
        <taxon>Hypocreales</taxon>
        <taxon>Bionectriaceae</taxon>
        <taxon>Clonostachys</taxon>
    </lineage>
</organism>
<protein>
    <recommendedName>
        <fullName evidence="3">C2H2-type domain-containing protein</fullName>
    </recommendedName>
</protein>
<evidence type="ECO:0008006" key="3">
    <source>
        <dbReference type="Google" id="ProtNLM"/>
    </source>
</evidence>
<sequence length="318" mass="35991">MTGTFACPFYRKDPFQHMDCVNYTLTRLSDVKQHLQRRHQDHLVIRCTVCNEAFNSFAEHDKHVNSSASCPNSPALECARFGPEQSPQPRLKTRSSRRVAPSEMYFDLWDTLFDKQTRPLNPYLGPVFLETIAALRDFWETEKSTIVPNIISEQPPLLAVDGQSLSTTLMNIFDQLQIRFEDRVRNRCSAGVARIRTPTAVINKPKASLDVGEPYIDRFECYVDPTLSQGIEAFDNQLPNPEYPMSPVPQLHFQDSAAAANNQIHHILQTSKNSENDAGDEGENYQASGEASIGTFLPGDLNSEFPFDYSNLSYFDCL</sequence>
<reference evidence="1" key="1">
    <citation type="submission" date="2020-10" db="EMBL/GenBank/DDBJ databases">
        <title>High-Quality Genome Resource of Clonostachys rosea strain S41 by Oxford Nanopore Long-Read Sequencing.</title>
        <authorList>
            <person name="Wang H."/>
        </authorList>
    </citation>
    <scope>NUCLEOTIDE SEQUENCE</scope>
    <source>
        <strain evidence="1">S41</strain>
    </source>
</reference>
<proteinExistence type="predicted"/>
<evidence type="ECO:0000313" key="2">
    <source>
        <dbReference type="Proteomes" id="UP000616885"/>
    </source>
</evidence>
<evidence type="ECO:0000313" key="1">
    <source>
        <dbReference type="EMBL" id="KAF9744695.1"/>
    </source>
</evidence>
<dbReference type="Proteomes" id="UP000616885">
    <property type="component" value="Unassembled WGS sequence"/>
</dbReference>
<comment type="caution">
    <text evidence="1">The sequence shown here is derived from an EMBL/GenBank/DDBJ whole genome shotgun (WGS) entry which is preliminary data.</text>
</comment>
<accession>A0A8H7K260</accession>
<gene>
    <name evidence="1" type="ORF">IM811_005476</name>
</gene>
<dbReference type="PANTHER" id="PTHR38166:SF1">
    <property type="entry name" value="C2H2-TYPE DOMAIN-CONTAINING PROTEIN"/>
    <property type="match status" value="1"/>
</dbReference>